<dbReference type="Proteomes" id="UP000789342">
    <property type="component" value="Unassembled WGS sequence"/>
</dbReference>
<gene>
    <name evidence="1" type="ORF">AMORRO_LOCUS8994</name>
</gene>
<dbReference type="EMBL" id="CAJVPV010008297">
    <property type="protein sequence ID" value="CAG8628818.1"/>
    <property type="molecule type" value="Genomic_DNA"/>
</dbReference>
<reference evidence="1" key="1">
    <citation type="submission" date="2021-06" db="EMBL/GenBank/DDBJ databases">
        <authorList>
            <person name="Kallberg Y."/>
            <person name="Tangrot J."/>
            <person name="Rosling A."/>
        </authorList>
    </citation>
    <scope>NUCLEOTIDE SEQUENCE</scope>
    <source>
        <strain evidence="1">CL551</strain>
    </source>
</reference>
<evidence type="ECO:0000313" key="1">
    <source>
        <dbReference type="EMBL" id="CAG8628818.1"/>
    </source>
</evidence>
<name>A0A9N9DA68_9GLOM</name>
<sequence>PGWTNQIHDTSSYSINNDATTAQDCCDSCVDDPGCLEWVFNAGYEGCYRVYDSTLTESICLNAMAFPATLQGPGSEGGIIRCGNSNACT</sequence>
<accession>A0A9N9DA68</accession>
<dbReference type="AlphaFoldDB" id="A0A9N9DA68"/>
<comment type="caution">
    <text evidence="1">The sequence shown here is derived from an EMBL/GenBank/DDBJ whole genome shotgun (WGS) entry which is preliminary data.</text>
</comment>
<dbReference type="OrthoDB" id="2356959at2759"/>
<dbReference type="Gene3D" id="3.50.4.10">
    <property type="entry name" value="Hepatocyte Growth Factor"/>
    <property type="match status" value="1"/>
</dbReference>
<organism evidence="1 2">
    <name type="scientific">Acaulospora morrowiae</name>
    <dbReference type="NCBI Taxonomy" id="94023"/>
    <lineage>
        <taxon>Eukaryota</taxon>
        <taxon>Fungi</taxon>
        <taxon>Fungi incertae sedis</taxon>
        <taxon>Mucoromycota</taxon>
        <taxon>Glomeromycotina</taxon>
        <taxon>Glomeromycetes</taxon>
        <taxon>Diversisporales</taxon>
        <taxon>Acaulosporaceae</taxon>
        <taxon>Acaulospora</taxon>
    </lineage>
</organism>
<protein>
    <submittedName>
        <fullName evidence="1">4755_t:CDS:1</fullName>
    </submittedName>
</protein>
<proteinExistence type="predicted"/>
<evidence type="ECO:0000313" key="2">
    <source>
        <dbReference type="Proteomes" id="UP000789342"/>
    </source>
</evidence>
<feature type="non-terminal residue" evidence="1">
    <location>
        <position position="1"/>
    </location>
</feature>
<keyword evidence="2" id="KW-1185">Reference proteome</keyword>